<dbReference type="PROSITE" id="PS00092">
    <property type="entry name" value="N6_MTASE"/>
    <property type="match status" value="1"/>
</dbReference>
<dbReference type="EMBL" id="OW240915">
    <property type="protein sequence ID" value="CAH2284882.1"/>
    <property type="molecule type" value="Genomic_DNA"/>
</dbReference>
<comment type="similarity">
    <text evidence="1">Belongs to the MT-A70-like family.</text>
</comment>
<evidence type="ECO:0000256" key="2">
    <source>
        <dbReference type="SAM" id="MobiDB-lite"/>
    </source>
</evidence>
<dbReference type="GO" id="GO:0009007">
    <property type="term" value="F:site-specific DNA-methyltransferase (adenine-specific) activity"/>
    <property type="evidence" value="ECO:0007669"/>
    <property type="project" value="TreeGrafter"/>
</dbReference>
<dbReference type="GO" id="GO:0008173">
    <property type="term" value="F:RNA methyltransferase activity"/>
    <property type="evidence" value="ECO:0007669"/>
    <property type="project" value="TreeGrafter"/>
</dbReference>
<evidence type="ECO:0000313" key="3">
    <source>
        <dbReference type="EMBL" id="CAH2284882.1"/>
    </source>
</evidence>
<gene>
    <name evidence="3" type="ORF">PECUL_23A006802</name>
</gene>
<dbReference type="PANTHER" id="PTHR12829">
    <property type="entry name" value="N6-ADENOSINE-METHYLTRANSFERASE"/>
    <property type="match status" value="1"/>
</dbReference>
<dbReference type="Pfam" id="PF05063">
    <property type="entry name" value="MT-A70"/>
    <property type="match status" value="1"/>
</dbReference>
<dbReference type="PANTHER" id="PTHR12829:SF4">
    <property type="entry name" value="N(6)-ADENINE-SPECIFIC METHYLTRANSFERASE METTL4"/>
    <property type="match status" value="1"/>
</dbReference>
<keyword evidence="4" id="KW-1185">Reference proteome</keyword>
<keyword evidence="3" id="KW-0489">Methyltransferase</keyword>
<dbReference type="InterPro" id="IPR007757">
    <property type="entry name" value="MT-A70-like"/>
</dbReference>
<evidence type="ECO:0000313" key="4">
    <source>
        <dbReference type="Proteomes" id="UP001295444"/>
    </source>
</evidence>
<dbReference type="AlphaFoldDB" id="A0AAD1W358"/>
<protein>
    <submittedName>
        <fullName evidence="3">Methyltransferase 4 isoform X1</fullName>
    </submittedName>
</protein>
<dbReference type="GO" id="GO:0005829">
    <property type="term" value="C:cytosol"/>
    <property type="evidence" value="ECO:0007669"/>
    <property type="project" value="TreeGrafter"/>
</dbReference>
<dbReference type="GO" id="GO:0032259">
    <property type="term" value="P:methylation"/>
    <property type="evidence" value="ECO:0007669"/>
    <property type="project" value="UniProtKB-KW"/>
</dbReference>
<dbReference type="InterPro" id="IPR002052">
    <property type="entry name" value="DNA_methylase_N6_adenine_CS"/>
</dbReference>
<evidence type="ECO:0000256" key="1">
    <source>
        <dbReference type="PROSITE-ProRule" id="PRU00489"/>
    </source>
</evidence>
<feature type="region of interest" description="Disordered" evidence="2">
    <location>
        <begin position="27"/>
        <end position="54"/>
    </location>
</feature>
<sequence length="413" mass="47500">MARTFAWKKTFEKVDKSGFFAACNQTPKTQTTLDDEQDGDDTLPLQDSPGSRDQPVTQEILQACLEEMTTKLLNNFNRSISDLRKDVQELGERTASMISDIILEGSLSLIREGLEKGFLHPLSEEEDKTELVTKLYPKTCGLAELCDMAKCMPLLNISDLAVHILNNENHFSQGTDFITHITENNSDWPQCIQLLGETYLIPPKSSFLMSDTTRIEPLLQYKKYHIIVIDPPWENKSVKRSKSYNYLSSVEIKQLPVPALAYPDCIVIIWVTNRQKHLRFVKEELFPHWSIKTLAEWHWVKITKSGELVFPLDSDHKKPYEILVLGRLQKNDNSIPREPTCNLTPIPQHKLIVSVPCKLHSHKPPLSEILKEYVKQDAECLELFARNLQPGWTCWGNEVLKFQHIDYFVPLET</sequence>
<dbReference type="InterPro" id="IPR029063">
    <property type="entry name" value="SAM-dependent_MTases_sf"/>
</dbReference>
<dbReference type="PROSITE" id="PS51143">
    <property type="entry name" value="MT_A70"/>
    <property type="match status" value="1"/>
</dbReference>
<name>A0AAD1W358_PELCU</name>
<accession>A0AAD1W358</accession>
<dbReference type="Proteomes" id="UP001295444">
    <property type="component" value="Chromosome 04"/>
</dbReference>
<proteinExistence type="inferred from homology"/>
<keyword evidence="3" id="KW-0808">Transferase</keyword>
<dbReference type="GO" id="GO:0003676">
    <property type="term" value="F:nucleic acid binding"/>
    <property type="evidence" value="ECO:0007669"/>
    <property type="project" value="InterPro"/>
</dbReference>
<dbReference type="GO" id="GO:0005634">
    <property type="term" value="C:nucleus"/>
    <property type="evidence" value="ECO:0007669"/>
    <property type="project" value="TreeGrafter"/>
</dbReference>
<organism evidence="3 4">
    <name type="scientific">Pelobates cultripes</name>
    <name type="common">Western spadefoot toad</name>
    <dbReference type="NCBI Taxonomy" id="61616"/>
    <lineage>
        <taxon>Eukaryota</taxon>
        <taxon>Metazoa</taxon>
        <taxon>Chordata</taxon>
        <taxon>Craniata</taxon>
        <taxon>Vertebrata</taxon>
        <taxon>Euteleostomi</taxon>
        <taxon>Amphibia</taxon>
        <taxon>Batrachia</taxon>
        <taxon>Anura</taxon>
        <taxon>Pelobatoidea</taxon>
        <taxon>Pelobatidae</taxon>
        <taxon>Pelobates</taxon>
    </lineage>
</organism>
<reference evidence="3" key="1">
    <citation type="submission" date="2022-03" db="EMBL/GenBank/DDBJ databases">
        <authorList>
            <person name="Alioto T."/>
            <person name="Alioto T."/>
            <person name="Gomez Garrido J."/>
        </authorList>
    </citation>
    <scope>NUCLEOTIDE SEQUENCE</scope>
</reference>
<dbReference type="SUPFAM" id="SSF53335">
    <property type="entry name" value="S-adenosyl-L-methionine-dependent methyltransferases"/>
    <property type="match status" value="1"/>
</dbReference>